<gene>
    <name evidence="1" type="ORF">RI060_42020</name>
</gene>
<name>A0ABY9UKW2_STRVL</name>
<dbReference type="InterPro" id="IPR045775">
    <property type="entry name" value="DUF6207"/>
</dbReference>
<proteinExistence type="predicted"/>
<keyword evidence="2" id="KW-1185">Reference proteome</keyword>
<dbReference type="EMBL" id="CP134213">
    <property type="protein sequence ID" value="WND23506.1"/>
    <property type="molecule type" value="Genomic_DNA"/>
</dbReference>
<organism evidence="1 2">
    <name type="scientific">Streptomyces violaceus</name>
    <name type="common">Streptomyces venezuelae</name>
    <dbReference type="NCBI Taxonomy" id="1936"/>
    <lineage>
        <taxon>Bacteria</taxon>
        <taxon>Bacillati</taxon>
        <taxon>Actinomycetota</taxon>
        <taxon>Actinomycetes</taxon>
        <taxon>Kitasatosporales</taxon>
        <taxon>Streptomycetaceae</taxon>
        <taxon>Streptomyces</taxon>
    </lineage>
</organism>
<protein>
    <submittedName>
        <fullName evidence="1">DUF6207 family protein</fullName>
    </submittedName>
</protein>
<dbReference type="Pfam" id="PF19711">
    <property type="entry name" value="DUF6207"/>
    <property type="match status" value="1"/>
</dbReference>
<sequence length="57" mass="5900">MKPVNEAHVAQPGLAVVEVAAAGELTAFAIQDAFTVGDGYFFVPPPGDSWLDALARA</sequence>
<reference evidence="1 2" key="1">
    <citation type="submission" date="2023-09" db="EMBL/GenBank/DDBJ databases">
        <title>The genome sequence of Streptomyces anthocyanicus.</title>
        <authorList>
            <person name="Mo P."/>
        </authorList>
    </citation>
    <scope>NUCLEOTIDE SEQUENCE [LARGE SCALE GENOMIC DNA]</scope>
    <source>
        <strain evidence="1 2">JCM 4387</strain>
    </source>
</reference>
<evidence type="ECO:0000313" key="2">
    <source>
        <dbReference type="Proteomes" id="UP001249394"/>
    </source>
</evidence>
<evidence type="ECO:0000313" key="1">
    <source>
        <dbReference type="EMBL" id="WND23506.1"/>
    </source>
</evidence>
<dbReference type="Proteomes" id="UP001249394">
    <property type="component" value="Chromosome"/>
</dbReference>
<accession>A0ABY9UKW2</accession>